<reference evidence="1 2" key="1">
    <citation type="submission" date="2020-08" db="EMBL/GenBank/DDBJ databases">
        <title>Plant Genome Project.</title>
        <authorList>
            <person name="Zhang R.-G."/>
        </authorList>
    </citation>
    <scope>NUCLEOTIDE SEQUENCE [LARGE SCALE GENOMIC DNA]</scope>
    <source>
        <tissue evidence="1">Rhizome</tissue>
    </source>
</reference>
<proteinExistence type="predicted"/>
<dbReference type="EMBL" id="JACMSC010000001">
    <property type="protein sequence ID" value="KAG6535618.1"/>
    <property type="molecule type" value="Genomic_DNA"/>
</dbReference>
<keyword evidence="2" id="KW-1185">Reference proteome</keyword>
<dbReference type="PANTHER" id="PTHR35317">
    <property type="entry name" value="OS04G0629600 PROTEIN"/>
    <property type="match status" value="1"/>
</dbReference>
<organism evidence="1 2">
    <name type="scientific">Zingiber officinale</name>
    <name type="common">Ginger</name>
    <name type="synonym">Amomum zingiber</name>
    <dbReference type="NCBI Taxonomy" id="94328"/>
    <lineage>
        <taxon>Eukaryota</taxon>
        <taxon>Viridiplantae</taxon>
        <taxon>Streptophyta</taxon>
        <taxon>Embryophyta</taxon>
        <taxon>Tracheophyta</taxon>
        <taxon>Spermatophyta</taxon>
        <taxon>Magnoliopsida</taxon>
        <taxon>Liliopsida</taxon>
        <taxon>Zingiberales</taxon>
        <taxon>Zingiberaceae</taxon>
        <taxon>Zingiber</taxon>
    </lineage>
</organism>
<dbReference type="PANTHER" id="PTHR35317:SF35">
    <property type="entry name" value="DUF4219 DOMAIN-CONTAINING PROTEIN"/>
    <property type="match status" value="1"/>
</dbReference>
<dbReference type="Proteomes" id="UP000734854">
    <property type="component" value="Unassembled WGS sequence"/>
</dbReference>
<gene>
    <name evidence="1" type="ORF">ZIOFF_000640</name>
</gene>
<accession>A0A8J5I4S6</accession>
<dbReference type="AlphaFoldDB" id="A0A8J5I4S6"/>
<dbReference type="Pfam" id="PF14223">
    <property type="entry name" value="Retrotran_gag_2"/>
    <property type="match status" value="1"/>
</dbReference>
<evidence type="ECO:0000313" key="2">
    <source>
        <dbReference type="Proteomes" id="UP000734854"/>
    </source>
</evidence>
<comment type="caution">
    <text evidence="1">The sequence shown here is derived from an EMBL/GenBank/DDBJ whole genome shotgun (WGS) entry which is preliminary data.</text>
</comment>
<sequence>METHLTTYKLLKYVNEDLAKDADDDDQSRDSLALSQIHQAIDMSVFVKISTAKTAKQVWDILDKTYRDIDIVQRNNLMVLKRKFEGCMMEKTKTIEAYFSRLMEIKNEMELNGYEVEDEMFVEKVLNSLPLKFDYIVAVLDNPIMVVAIHMLVVRILELVGVVAVEITKVVVKMDSANSIMTPAEERLRLTKDGNDGVVNSIYFKSLVGSLSKHIDIKYHFIRDLVRENEIAVNYCKSEDQVTNIFTKGLKMETFMKLKKMLGMENVANLV</sequence>
<evidence type="ECO:0000313" key="1">
    <source>
        <dbReference type="EMBL" id="KAG6535618.1"/>
    </source>
</evidence>
<protein>
    <submittedName>
        <fullName evidence="1">Uncharacterized protein</fullName>
    </submittedName>
</protein>
<name>A0A8J5I4S6_ZINOF</name>